<dbReference type="Gene3D" id="1.10.10.60">
    <property type="entry name" value="Homeodomain-like"/>
    <property type="match status" value="1"/>
</dbReference>
<keyword evidence="6" id="KW-0804">Transcription</keyword>
<dbReference type="AlphaFoldDB" id="A0AAP0CNY3"/>
<evidence type="ECO:0000259" key="12">
    <source>
        <dbReference type="PROSITE" id="PS50071"/>
    </source>
</evidence>
<dbReference type="CDD" id="cd00086">
    <property type="entry name" value="homeodomain"/>
    <property type="match status" value="1"/>
</dbReference>
<dbReference type="Proteomes" id="UP001408789">
    <property type="component" value="Unassembled WGS sequence"/>
</dbReference>
<accession>A0AAP0CNY3</accession>
<feature type="compositionally biased region" description="Low complexity" evidence="11">
    <location>
        <begin position="162"/>
        <end position="176"/>
    </location>
</feature>
<name>A0AAP0CNY3_9ASTR</name>
<dbReference type="InterPro" id="IPR009057">
    <property type="entry name" value="Homeodomain-like_sf"/>
</dbReference>
<dbReference type="InterPro" id="IPR044555">
    <property type="entry name" value="WUSCHEL-like"/>
</dbReference>
<evidence type="ECO:0000256" key="1">
    <source>
        <dbReference type="ARBA" id="ARBA00004123"/>
    </source>
</evidence>
<dbReference type="SMART" id="SM00389">
    <property type="entry name" value="HOX"/>
    <property type="match status" value="1"/>
</dbReference>
<comment type="subcellular location">
    <subcellularLocation>
        <location evidence="1 9 10">Nucleus</location>
    </subcellularLocation>
</comment>
<feature type="region of interest" description="Disordered" evidence="11">
    <location>
        <begin position="1"/>
        <end position="29"/>
    </location>
</feature>
<protein>
    <recommendedName>
        <fullName evidence="12">Homeobox domain-containing protein</fullName>
    </recommendedName>
</protein>
<feature type="region of interest" description="Disordered" evidence="11">
    <location>
        <begin position="147"/>
        <end position="177"/>
    </location>
</feature>
<evidence type="ECO:0000256" key="3">
    <source>
        <dbReference type="ARBA" id="ARBA00023015"/>
    </source>
</evidence>
<keyword evidence="3" id="KW-0805">Transcription regulation</keyword>
<keyword evidence="7 9" id="KW-0539">Nucleus</keyword>
<dbReference type="Pfam" id="PF00046">
    <property type="entry name" value="Homeodomain"/>
    <property type="match status" value="1"/>
</dbReference>
<dbReference type="PANTHER" id="PTHR45940">
    <property type="entry name" value="WUSCHEL-RELATED HOMEOBOX 1-RELATED"/>
    <property type="match status" value="1"/>
</dbReference>
<dbReference type="GO" id="GO:0003700">
    <property type="term" value="F:DNA-binding transcription factor activity"/>
    <property type="evidence" value="ECO:0007669"/>
    <property type="project" value="InterPro"/>
</dbReference>
<evidence type="ECO:0000256" key="2">
    <source>
        <dbReference type="ARBA" id="ARBA00022473"/>
    </source>
</evidence>
<dbReference type="FunFam" id="1.10.10.60:FF:000146">
    <property type="entry name" value="WUSCHEL-related homeobox 4"/>
    <property type="match status" value="1"/>
</dbReference>
<dbReference type="EMBL" id="JBCNJP010000023">
    <property type="protein sequence ID" value="KAK9057617.1"/>
    <property type="molecule type" value="Genomic_DNA"/>
</dbReference>
<dbReference type="InterPro" id="IPR001356">
    <property type="entry name" value="HD"/>
</dbReference>
<comment type="caution">
    <text evidence="13">The sequence shown here is derived from an EMBL/GenBank/DDBJ whole genome shotgun (WGS) entry which is preliminary data.</text>
</comment>
<feature type="compositionally biased region" description="Basic residues" evidence="11">
    <location>
        <begin position="152"/>
        <end position="161"/>
    </location>
</feature>
<keyword evidence="14" id="KW-1185">Reference proteome</keyword>
<comment type="similarity">
    <text evidence="8">Belongs to the WUS homeobox family.</text>
</comment>
<evidence type="ECO:0000256" key="11">
    <source>
        <dbReference type="SAM" id="MobiDB-lite"/>
    </source>
</evidence>
<dbReference type="SUPFAM" id="SSF46689">
    <property type="entry name" value="Homeodomain-like"/>
    <property type="match status" value="1"/>
</dbReference>
<evidence type="ECO:0000256" key="5">
    <source>
        <dbReference type="ARBA" id="ARBA00023155"/>
    </source>
</evidence>
<sequence>MKPNSKEPTITVAGKEPAGAPSPPAPCRWNPAKEQIDMLENLYKQGVRTPTAEQIQEITKKLQTFGHIEGKNVFYWFQNHKARQRQKQKQDHLSFFHQYYLHHHLRHPAAAAAVVPMPHHPNVLYGQCYMPQSDIGFYTHYPRMLPPSATTTKRRSPKTTKIRSSAGAGNLAGGNNPVKSKMVNGKNNYSHHQETLDLFPLHPTGILRQKEATENDVNVFASSACTSGPSDRSQDQLVFDFFST</sequence>
<dbReference type="PROSITE" id="PS50071">
    <property type="entry name" value="HOMEOBOX_2"/>
    <property type="match status" value="1"/>
</dbReference>
<feature type="domain" description="Homeobox" evidence="12">
    <location>
        <begin position="33"/>
        <end position="87"/>
    </location>
</feature>
<evidence type="ECO:0000256" key="9">
    <source>
        <dbReference type="PROSITE-ProRule" id="PRU00108"/>
    </source>
</evidence>
<evidence type="ECO:0000256" key="7">
    <source>
        <dbReference type="ARBA" id="ARBA00023242"/>
    </source>
</evidence>
<proteinExistence type="inferred from homology"/>
<organism evidence="13 14">
    <name type="scientific">Deinandra increscens subsp. villosa</name>
    <dbReference type="NCBI Taxonomy" id="3103831"/>
    <lineage>
        <taxon>Eukaryota</taxon>
        <taxon>Viridiplantae</taxon>
        <taxon>Streptophyta</taxon>
        <taxon>Embryophyta</taxon>
        <taxon>Tracheophyta</taxon>
        <taxon>Spermatophyta</taxon>
        <taxon>Magnoliopsida</taxon>
        <taxon>eudicotyledons</taxon>
        <taxon>Gunneridae</taxon>
        <taxon>Pentapetalae</taxon>
        <taxon>asterids</taxon>
        <taxon>campanulids</taxon>
        <taxon>Asterales</taxon>
        <taxon>Asteraceae</taxon>
        <taxon>Asteroideae</taxon>
        <taxon>Heliantheae alliance</taxon>
        <taxon>Madieae</taxon>
        <taxon>Madiinae</taxon>
        <taxon>Deinandra</taxon>
    </lineage>
</organism>
<dbReference type="GO" id="GO:0099402">
    <property type="term" value="P:plant organ development"/>
    <property type="evidence" value="ECO:0007669"/>
    <property type="project" value="InterPro"/>
</dbReference>
<evidence type="ECO:0000313" key="14">
    <source>
        <dbReference type="Proteomes" id="UP001408789"/>
    </source>
</evidence>
<evidence type="ECO:0000256" key="10">
    <source>
        <dbReference type="RuleBase" id="RU000682"/>
    </source>
</evidence>
<reference evidence="13 14" key="1">
    <citation type="submission" date="2024-04" db="EMBL/GenBank/DDBJ databases">
        <title>The reference genome of an endangered Asteraceae, Deinandra increscens subsp. villosa, native to the Central Coast of California.</title>
        <authorList>
            <person name="Guilliams M."/>
            <person name="Hasenstab-Lehman K."/>
            <person name="Meyer R."/>
            <person name="Mcevoy S."/>
        </authorList>
    </citation>
    <scope>NUCLEOTIDE SEQUENCE [LARGE SCALE GENOMIC DNA]</scope>
    <source>
        <tissue evidence="13">Leaf</tissue>
    </source>
</reference>
<gene>
    <name evidence="13" type="ORF">SSX86_022453</name>
</gene>
<keyword evidence="5 9" id="KW-0371">Homeobox</keyword>
<dbReference type="GO" id="GO:0005634">
    <property type="term" value="C:nucleus"/>
    <property type="evidence" value="ECO:0007669"/>
    <property type="project" value="UniProtKB-SubCell"/>
</dbReference>
<evidence type="ECO:0000256" key="4">
    <source>
        <dbReference type="ARBA" id="ARBA00023125"/>
    </source>
</evidence>
<keyword evidence="4 9" id="KW-0238">DNA-binding</keyword>
<keyword evidence="2" id="KW-0217">Developmental protein</keyword>
<evidence type="ECO:0000313" key="13">
    <source>
        <dbReference type="EMBL" id="KAK9057617.1"/>
    </source>
</evidence>
<evidence type="ECO:0000256" key="6">
    <source>
        <dbReference type="ARBA" id="ARBA00023163"/>
    </source>
</evidence>
<feature type="DNA-binding region" description="Homeobox" evidence="9">
    <location>
        <begin position="35"/>
        <end position="88"/>
    </location>
</feature>
<evidence type="ECO:0000256" key="8">
    <source>
        <dbReference type="ARBA" id="ARBA00024040"/>
    </source>
</evidence>
<dbReference type="GO" id="GO:0003677">
    <property type="term" value="F:DNA binding"/>
    <property type="evidence" value="ECO:0007669"/>
    <property type="project" value="UniProtKB-UniRule"/>
</dbReference>
<dbReference type="PANTHER" id="PTHR45940:SF6">
    <property type="entry name" value="WUSCHEL-RELATED HOMEOBOX 2"/>
    <property type="match status" value="1"/>
</dbReference>